<dbReference type="Proteomes" id="UP001525968">
    <property type="component" value="Unassembled WGS sequence"/>
</dbReference>
<proteinExistence type="predicted"/>
<dbReference type="RefSeq" id="WP_261499177.1">
    <property type="nucleotide sequence ID" value="NZ_JAODYH010000003.1"/>
</dbReference>
<sequence length="202" mass="22531">MAKQTYDEVQLKDLLLQMLETEQAGAKVYQKAINVARNPDLKKEWQEYLAQTQSHYNVLLTLCEDLGLNSSERTASRDVVRHIGQALVQTIELATTDGTPEAAELVACECVLHAETKDHANWELLGQVAAAASGREAQLLEEAHARVEQDEDHHLYHSKGWYRELALQGLGLPAVLPPPEEQRQVDTAIGAARAEQQRDTML</sequence>
<keyword evidence="2" id="KW-1185">Reference proteome</keyword>
<evidence type="ECO:0008006" key="3">
    <source>
        <dbReference type="Google" id="ProtNLM"/>
    </source>
</evidence>
<name>A0ABT2PI84_9BURK</name>
<dbReference type="SUPFAM" id="SSF47240">
    <property type="entry name" value="Ferritin-like"/>
    <property type="match status" value="1"/>
</dbReference>
<evidence type="ECO:0000313" key="2">
    <source>
        <dbReference type="Proteomes" id="UP001525968"/>
    </source>
</evidence>
<dbReference type="EMBL" id="JAODYH010000003">
    <property type="protein sequence ID" value="MCT9810186.1"/>
    <property type="molecule type" value="Genomic_DNA"/>
</dbReference>
<protein>
    <recommendedName>
        <fullName evidence="3">DUF892 family protein</fullName>
    </recommendedName>
</protein>
<gene>
    <name evidence="1" type="ORF">N0K08_06050</name>
</gene>
<dbReference type="InterPro" id="IPR009078">
    <property type="entry name" value="Ferritin-like_SF"/>
</dbReference>
<dbReference type="Gene3D" id="1.20.120.660">
    <property type="entry name" value="IL-4 antagonist (De novo design) like domain"/>
    <property type="match status" value="1"/>
</dbReference>
<accession>A0ABT2PI84</accession>
<evidence type="ECO:0000313" key="1">
    <source>
        <dbReference type="EMBL" id="MCT9810186.1"/>
    </source>
</evidence>
<comment type="caution">
    <text evidence="1">The sequence shown here is derived from an EMBL/GenBank/DDBJ whole genome shotgun (WGS) entry which is preliminary data.</text>
</comment>
<organism evidence="1 2">
    <name type="scientific">Acidovorax bellezanensis</name>
    <dbReference type="NCBI Taxonomy" id="2976702"/>
    <lineage>
        <taxon>Bacteria</taxon>
        <taxon>Pseudomonadati</taxon>
        <taxon>Pseudomonadota</taxon>
        <taxon>Betaproteobacteria</taxon>
        <taxon>Burkholderiales</taxon>
        <taxon>Comamonadaceae</taxon>
        <taxon>Acidovorax</taxon>
    </lineage>
</organism>
<reference evidence="1 2" key="1">
    <citation type="submission" date="2022-09" db="EMBL/GenBank/DDBJ databases">
        <title>Draft genome of isolate Be4.</title>
        <authorList>
            <person name="Sanchez-Castro I."/>
            <person name="Martinez-Rodriguez P."/>
            <person name="Descostes M."/>
            <person name="Merroun M."/>
        </authorList>
    </citation>
    <scope>NUCLEOTIDE SEQUENCE [LARGE SCALE GENOMIC DNA]</scope>
    <source>
        <strain evidence="1 2">Be4</strain>
    </source>
</reference>